<keyword evidence="10" id="KW-1185">Reference proteome</keyword>
<evidence type="ECO:0000256" key="3">
    <source>
        <dbReference type="ARBA" id="ARBA00022692"/>
    </source>
</evidence>
<evidence type="ECO:0000313" key="9">
    <source>
        <dbReference type="EMBL" id="ORY22841.1"/>
    </source>
</evidence>
<dbReference type="GO" id="GO:0005886">
    <property type="term" value="C:plasma membrane"/>
    <property type="evidence" value="ECO:0007669"/>
    <property type="project" value="TreeGrafter"/>
</dbReference>
<feature type="transmembrane region" description="Helical" evidence="8">
    <location>
        <begin position="86"/>
        <end position="106"/>
    </location>
</feature>
<dbReference type="AlphaFoldDB" id="A0A1Y2AJW3"/>
<feature type="compositionally biased region" description="Basic and acidic residues" evidence="7">
    <location>
        <begin position="139"/>
        <end position="149"/>
    </location>
</feature>
<feature type="transmembrane region" description="Helical" evidence="8">
    <location>
        <begin position="54"/>
        <end position="74"/>
    </location>
</feature>
<sequence length="596" mass="67230">MAASKWLGKTWASLFAQLNWFRIHLLAFTIIPFIFSGFFMAANPSSTSGQFSTSYIDALFMCFSAMTVTGLSTLSLSELRPAQQAFLLILMLVGDISIVNLVTIFCRQIWFMQNCHKVVHSTILATLHSKHKSSSGYDDAERGQQKEPGIEGEGNAQRGGRGTQLNEKANRKPDDAIHGGKSRNGESENGQREHKRWEQANGKEQEVSNQPQSSRSSGTLEGQRHLLKPSSSEHNFWEESVKRRAELRRRSGHNPRPDRPRDPHGSIPHASSGRALHTGRGGFPSLHRIIYHLLHRTFPTLYTSLDNLLRHYETEGVHSSHPIRSLGKALGRPIEDHRDANEEIRAKNAKWLPPGVRGVVVGRNSQFFEEELDDEDLELIGALEYRATTVLTILLIVHQLFWMLIPSAILAIYFAKVHTWDTAFIDNGVYQAGTISSTWYSFFQVVSAYTSCGLSLVDILMVPFQNCYLLIYVLIFPMLAGNQAIPLFLRVELWLLTKLVKKGSELEVSLHFLLTHSRRLFLYLFPAYQTWYLVFVQFALTAIGVLGYVAFDHGLPYYKSISTAWDNFTISFFESLSVRASGFGIVFISDIAPATM</sequence>
<dbReference type="InterPro" id="IPR003445">
    <property type="entry name" value="Cat_transpt"/>
</dbReference>
<dbReference type="InterPro" id="IPR051143">
    <property type="entry name" value="TrkH_K-transport"/>
</dbReference>
<feature type="region of interest" description="Disordered" evidence="7">
    <location>
        <begin position="132"/>
        <end position="279"/>
    </location>
</feature>
<proteinExistence type="predicted"/>
<feature type="transmembrane region" description="Helical" evidence="8">
    <location>
        <begin position="439"/>
        <end position="462"/>
    </location>
</feature>
<feature type="compositionally biased region" description="Basic and acidic residues" evidence="7">
    <location>
        <begin position="255"/>
        <end position="264"/>
    </location>
</feature>
<reference evidence="9 10" key="1">
    <citation type="submission" date="2016-07" db="EMBL/GenBank/DDBJ databases">
        <title>Pervasive Adenine N6-methylation of Active Genes in Fungi.</title>
        <authorList>
            <consortium name="DOE Joint Genome Institute"/>
            <person name="Mondo S.J."/>
            <person name="Dannebaum R.O."/>
            <person name="Kuo R.C."/>
            <person name="Labutti K."/>
            <person name="Haridas S."/>
            <person name="Kuo A."/>
            <person name="Salamov A."/>
            <person name="Ahrendt S.R."/>
            <person name="Lipzen A."/>
            <person name="Sullivan W."/>
            <person name="Andreopoulos W.B."/>
            <person name="Clum A."/>
            <person name="Lindquist E."/>
            <person name="Daum C."/>
            <person name="Ramamoorthy G.K."/>
            <person name="Gryganskyi A."/>
            <person name="Culley D."/>
            <person name="Magnuson J.K."/>
            <person name="James T.Y."/>
            <person name="O'Malley M.A."/>
            <person name="Stajich J.E."/>
            <person name="Spatafora J.W."/>
            <person name="Visel A."/>
            <person name="Grigoriev I.V."/>
        </authorList>
    </citation>
    <scope>NUCLEOTIDE SEQUENCE [LARGE SCALE GENOMIC DNA]</scope>
    <source>
        <strain evidence="9 10">68-887.2</strain>
    </source>
</reference>
<keyword evidence="4 8" id="KW-1133">Transmembrane helix</keyword>
<name>A0A1Y2AJW3_9TREE</name>
<gene>
    <name evidence="9" type="ORF">BCR39DRAFT_550794</name>
</gene>
<protein>
    <submittedName>
        <fullName evidence="9">Cation transport protein-domain-containing protein</fullName>
    </submittedName>
</protein>
<evidence type="ECO:0000256" key="1">
    <source>
        <dbReference type="ARBA" id="ARBA00004141"/>
    </source>
</evidence>
<dbReference type="Pfam" id="PF02386">
    <property type="entry name" value="TrkH"/>
    <property type="match status" value="1"/>
</dbReference>
<comment type="caution">
    <text evidence="9">The sequence shown here is derived from an EMBL/GenBank/DDBJ whole genome shotgun (WGS) entry which is preliminary data.</text>
</comment>
<organism evidence="9 10">
    <name type="scientific">Naematelia encephala</name>
    <dbReference type="NCBI Taxonomy" id="71784"/>
    <lineage>
        <taxon>Eukaryota</taxon>
        <taxon>Fungi</taxon>
        <taxon>Dikarya</taxon>
        <taxon>Basidiomycota</taxon>
        <taxon>Agaricomycotina</taxon>
        <taxon>Tremellomycetes</taxon>
        <taxon>Tremellales</taxon>
        <taxon>Naemateliaceae</taxon>
        <taxon>Naematelia</taxon>
    </lineage>
</organism>
<evidence type="ECO:0000256" key="4">
    <source>
        <dbReference type="ARBA" id="ARBA00022989"/>
    </source>
</evidence>
<feature type="transmembrane region" description="Helical" evidence="8">
    <location>
        <begin position="530"/>
        <end position="551"/>
    </location>
</feature>
<dbReference type="PANTHER" id="PTHR31064:SF30">
    <property type="entry name" value="HIGH-AFFINITY POTASSIUM TRANSPORT PROTEIN-RELATED"/>
    <property type="match status" value="1"/>
</dbReference>
<evidence type="ECO:0000256" key="6">
    <source>
        <dbReference type="ARBA" id="ARBA00023136"/>
    </source>
</evidence>
<evidence type="ECO:0000256" key="7">
    <source>
        <dbReference type="SAM" id="MobiDB-lite"/>
    </source>
</evidence>
<dbReference type="EMBL" id="MCFC01000087">
    <property type="protein sequence ID" value="ORY22841.1"/>
    <property type="molecule type" value="Genomic_DNA"/>
</dbReference>
<keyword evidence="5" id="KW-0406">Ion transport</keyword>
<dbReference type="STRING" id="71784.A0A1Y2AJW3"/>
<dbReference type="GO" id="GO:0030007">
    <property type="term" value="P:intracellular potassium ion homeostasis"/>
    <property type="evidence" value="ECO:0007669"/>
    <property type="project" value="TreeGrafter"/>
</dbReference>
<comment type="subcellular location">
    <subcellularLocation>
        <location evidence="1">Membrane</location>
        <topology evidence="1">Multi-pass membrane protein</topology>
    </subcellularLocation>
</comment>
<dbReference type="InParanoid" id="A0A1Y2AJW3"/>
<dbReference type="Proteomes" id="UP000193986">
    <property type="component" value="Unassembled WGS sequence"/>
</dbReference>
<feature type="compositionally biased region" description="Polar residues" evidence="7">
    <location>
        <begin position="207"/>
        <end position="220"/>
    </location>
</feature>
<feature type="transmembrane region" description="Helical" evidence="8">
    <location>
        <begin position="20"/>
        <end position="42"/>
    </location>
</feature>
<keyword evidence="2" id="KW-0813">Transport</keyword>
<keyword evidence="6 8" id="KW-0472">Membrane</keyword>
<feature type="transmembrane region" description="Helical" evidence="8">
    <location>
        <begin position="469"/>
        <end position="489"/>
    </location>
</feature>
<dbReference type="PANTHER" id="PTHR31064">
    <property type="entry name" value="POTASSIUM TRANSPORT PROTEIN DDB_G0292412-RELATED"/>
    <property type="match status" value="1"/>
</dbReference>
<accession>A0A1Y2AJW3</accession>
<dbReference type="OrthoDB" id="9999863at2759"/>
<feature type="compositionally biased region" description="Basic and acidic residues" evidence="7">
    <location>
        <begin position="235"/>
        <end position="244"/>
    </location>
</feature>
<evidence type="ECO:0000256" key="5">
    <source>
        <dbReference type="ARBA" id="ARBA00023065"/>
    </source>
</evidence>
<dbReference type="GO" id="GO:0140107">
    <property type="term" value="F:high-affinity potassium ion transmembrane transporter activity"/>
    <property type="evidence" value="ECO:0007669"/>
    <property type="project" value="TreeGrafter"/>
</dbReference>
<evidence type="ECO:0000256" key="8">
    <source>
        <dbReference type="SAM" id="Phobius"/>
    </source>
</evidence>
<feature type="compositionally biased region" description="Basic and acidic residues" evidence="7">
    <location>
        <begin position="168"/>
        <end position="206"/>
    </location>
</feature>
<evidence type="ECO:0000313" key="10">
    <source>
        <dbReference type="Proteomes" id="UP000193986"/>
    </source>
</evidence>
<dbReference type="GO" id="GO:1990573">
    <property type="term" value="P:potassium ion import across plasma membrane"/>
    <property type="evidence" value="ECO:0007669"/>
    <property type="project" value="TreeGrafter"/>
</dbReference>
<feature type="transmembrane region" description="Helical" evidence="8">
    <location>
        <begin position="390"/>
        <end position="414"/>
    </location>
</feature>
<keyword evidence="3 8" id="KW-0812">Transmembrane</keyword>
<evidence type="ECO:0000256" key="2">
    <source>
        <dbReference type="ARBA" id="ARBA00022448"/>
    </source>
</evidence>